<dbReference type="Gene3D" id="2.160.20.80">
    <property type="entry name" value="E3 ubiquitin-protein ligase SopA"/>
    <property type="match status" value="1"/>
</dbReference>
<dbReference type="PANTHER" id="PTHR14136">
    <property type="entry name" value="BTB_POZ DOMAIN-CONTAINING PROTEIN KCTD9"/>
    <property type="match status" value="1"/>
</dbReference>
<dbReference type="InterPro" id="IPR001646">
    <property type="entry name" value="5peptide_repeat"/>
</dbReference>
<gene>
    <name evidence="1" type="ORF">K1Y72_34005</name>
</gene>
<reference evidence="1 2" key="1">
    <citation type="submission" date="2021-07" db="EMBL/GenBank/DDBJ databases">
        <title>Actinomadura sp. PM05-2 isolated from lichen.</title>
        <authorList>
            <person name="Somphong A."/>
            <person name="Phongsopitanun W."/>
            <person name="Tanasupawat S."/>
            <person name="Peongsungnone V."/>
        </authorList>
    </citation>
    <scope>NUCLEOTIDE SEQUENCE [LARGE SCALE GENOMIC DNA]</scope>
    <source>
        <strain evidence="1 2">PM05-2</strain>
    </source>
</reference>
<proteinExistence type="predicted"/>
<dbReference type="EMBL" id="JAIBOA010000034">
    <property type="protein sequence ID" value="MBW8487410.1"/>
    <property type="molecule type" value="Genomic_DNA"/>
</dbReference>
<evidence type="ECO:0000313" key="1">
    <source>
        <dbReference type="EMBL" id="MBW8487410.1"/>
    </source>
</evidence>
<sequence length="270" mass="28443">MDRADLRADCARCAGLCCVVPAFGRSADFALDKPARTPCPNLLADSRCGIHASLRKRGFPGCTVYDCFGAGQRLTQRTFGGRDWRDDPATSSAMFDAFPAMRDLHELLAYLAEAAERAPSPALDAALAEVDALADAPPDVLAGLDVDARRRAVNVLLVEASDRIRGSDSDHRGPDHRGADLTGARLRGAGLRGASLRGALLIGADLRGADLRRADFTGADLRGADLRGADLREAAFLTQAQLAAARGDAATRVTAPLARPAHWRPPPAGG</sequence>
<name>A0ABS7G5A5_9ACTN</name>
<keyword evidence="2" id="KW-1185">Reference proteome</keyword>
<dbReference type="InterPro" id="IPR051082">
    <property type="entry name" value="Pentapeptide-BTB/POZ_domain"/>
</dbReference>
<accession>A0ABS7G5A5</accession>
<dbReference type="Proteomes" id="UP000774570">
    <property type="component" value="Unassembled WGS sequence"/>
</dbReference>
<comment type="caution">
    <text evidence="1">The sequence shown here is derived from an EMBL/GenBank/DDBJ whole genome shotgun (WGS) entry which is preliminary data.</text>
</comment>
<dbReference type="PANTHER" id="PTHR14136:SF17">
    <property type="entry name" value="BTB_POZ DOMAIN-CONTAINING PROTEIN KCTD9"/>
    <property type="match status" value="1"/>
</dbReference>
<protein>
    <submittedName>
        <fullName evidence="1">Pentapeptide repeat-containing protein</fullName>
    </submittedName>
</protein>
<dbReference type="SUPFAM" id="SSF141571">
    <property type="entry name" value="Pentapeptide repeat-like"/>
    <property type="match status" value="1"/>
</dbReference>
<dbReference type="Pfam" id="PF00805">
    <property type="entry name" value="Pentapeptide"/>
    <property type="match status" value="1"/>
</dbReference>
<organism evidence="1 2">
    <name type="scientific">Actinomadura parmotrematis</name>
    <dbReference type="NCBI Taxonomy" id="2864039"/>
    <lineage>
        <taxon>Bacteria</taxon>
        <taxon>Bacillati</taxon>
        <taxon>Actinomycetota</taxon>
        <taxon>Actinomycetes</taxon>
        <taxon>Streptosporangiales</taxon>
        <taxon>Thermomonosporaceae</taxon>
        <taxon>Actinomadura</taxon>
    </lineage>
</organism>
<dbReference type="RefSeq" id="WP_220170648.1">
    <property type="nucleotide sequence ID" value="NZ_JAIBOA010000034.1"/>
</dbReference>
<evidence type="ECO:0000313" key="2">
    <source>
        <dbReference type="Proteomes" id="UP000774570"/>
    </source>
</evidence>